<feature type="region of interest" description="Disordered" evidence="2">
    <location>
        <begin position="402"/>
        <end position="445"/>
    </location>
</feature>
<name>A0ABD3V3N0_SINWO</name>
<comment type="caution">
    <text evidence="3">The sequence shown here is derived from an EMBL/GenBank/DDBJ whole genome shotgun (WGS) entry which is preliminary data.</text>
</comment>
<keyword evidence="1" id="KW-0175">Coiled coil</keyword>
<keyword evidence="4" id="KW-1185">Reference proteome</keyword>
<reference evidence="3 4" key="1">
    <citation type="submission" date="2024-11" db="EMBL/GenBank/DDBJ databases">
        <title>Chromosome-level genome assembly of the freshwater bivalve Anodonta woodiana.</title>
        <authorList>
            <person name="Chen X."/>
        </authorList>
    </citation>
    <scope>NUCLEOTIDE SEQUENCE [LARGE SCALE GENOMIC DNA]</scope>
    <source>
        <strain evidence="3">MN2024</strain>
        <tissue evidence="3">Gills</tissue>
    </source>
</reference>
<dbReference type="Proteomes" id="UP001634394">
    <property type="component" value="Unassembled WGS sequence"/>
</dbReference>
<evidence type="ECO:0000313" key="3">
    <source>
        <dbReference type="EMBL" id="KAL3856235.1"/>
    </source>
</evidence>
<feature type="compositionally biased region" description="Basic and acidic residues" evidence="2">
    <location>
        <begin position="604"/>
        <end position="618"/>
    </location>
</feature>
<dbReference type="EMBL" id="JBJQND010000013">
    <property type="protein sequence ID" value="KAL3856235.1"/>
    <property type="molecule type" value="Genomic_DNA"/>
</dbReference>
<evidence type="ECO:0000256" key="1">
    <source>
        <dbReference type="SAM" id="Coils"/>
    </source>
</evidence>
<evidence type="ECO:0008006" key="5">
    <source>
        <dbReference type="Google" id="ProtNLM"/>
    </source>
</evidence>
<gene>
    <name evidence="3" type="ORF">ACJMK2_011012</name>
</gene>
<dbReference type="AlphaFoldDB" id="A0ABD3V3N0"/>
<feature type="region of interest" description="Disordered" evidence="2">
    <location>
        <begin position="577"/>
        <end position="618"/>
    </location>
</feature>
<proteinExistence type="predicted"/>
<protein>
    <recommendedName>
        <fullName evidence="5">DH domain-containing protein</fullName>
    </recommendedName>
</protein>
<feature type="coiled-coil region" evidence="1">
    <location>
        <begin position="38"/>
        <end position="72"/>
    </location>
</feature>
<feature type="region of interest" description="Disordered" evidence="2">
    <location>
        <begin position="173"/>
        <end position="199"/>
    </location>
</feature>
<accession>A0ABD3V3N0</accession>
<evidence type="ECO:0000256" key="2">
    <source>
        <dbReference type="SAM" id="MobiDB-lite"/>
    </source>
</evidence>
<evidence type="ECO:0000313" key="4">
    <source>
        <dbReference type="Proteomes" id="UP001634394"/>
    </source>
</evidence>
<organism evidence="3 4">
    <name type="scientific">Sinanodonta woodiana</name>
    <name type="common">Chinese pond mussel</name>
    <name type="synonym">Anodonta woodiana</name>
    <dbReference type="NCBI Taxonomy" id="1069815"/>
    <lineage>
        <taxon>Eukaryota</taxon>
        <taxon>Metazoa</taxon>
        <taxon>Spiralia</taxon>
        <taxon>Lophotrochozoa</taxon>
        <taxon>Mollusca</taxon>
        <taxon>Bivalvia</taxon>
        <taxon>Autobranchia</taxon>
        <taxon>Heteroconchia</taxon>
        <taxon>Palaeoheterodonta</taxon>
        <taxon>Unionida</taxon>
        <taxon>Unionoidea</taxon>
        <taxon>Unionidae</taxon>
        <taxon>Unioninae</taxon>
        <taxon>Sinanodonta</taxon>
    </lineage>
</organism>
<sequence length="652" mass="73153">MDLLESIKTLWQVSFKADVPIEILSRLETCVDGDSISAEKLTRVYQETKQCIDSLRNKLKQEELVLTFLQNVLKEINVPISVSVSNTDHVYATVNKSHKTNQNTDSFKRDSQVIYPNNIDYDDIDGAYSEINFDGQDKRVAQTSENKICSGRGSVKDKVRQFELVEKVQLFSSSSNSSGEDEQEKNQPKVVSRNPPSQRWRRHINSYEEIAEVNPDLNLKNQDLNVRDGQSVVVGNKDVNIIKTQDISKFQGDDGLNSRSFETNCSSAKQFSSVPDKSIDIHSSQLISRSCTQSTDVRREIPEFKSKVLASKPDGKKRTPGVDIEDSWYSDVDNNFCTWNGKQKFVTAVQVTNTSQTDNLKNQQGLNESSVILDFDYNTYDNMHLFRKYSGVEDNSVIGKRFKSLSSSGSDDEKSYNTAGTESRENLNSVKPQERSREMALPTRKIKSKSSIPDYEKWSLNAVLTLPGISLAEQEFHLDTGSEEDLDDGPLLDNFETESKHSTDSGMCDDGISRGENGEKIGSLTDTNQLEEGQTKINHRLSTTSSASQESVFLPDGNAGRSSSITGAIPCINLSVPEEEEGERESIQSGDLEPEDTESISSLEETKDKEISETDYSSERTKKLYTRNLVLKGILESDRTYVSILDELLKHR</sequence>
<feature type="compositionally biased region" description="Polar residues" evidence="2">
    <location>
        <begin position="416"/>
        <end position="431"/>
    </location>
</feature>